<dbReference type="SMART" id="SM00829">
    <property type="entry name" value="PKS_ER"/>
    <property type="match status" value="1"/>
</dbReference>
<dbReference type="Gene3D" id="3.40.50.720">
    <property type="entry name" value="NAD(P)-binding Rossmann-like Domain"/>
    <property type="match status" value="1"/>
</dbReference>
<gene>
    <name evidence="8" type="ORF">JD276_00480</name>
</gene>
<dbReference type="GO" id="GO:0016491">
    <property type="term" value="F:oxidoreductase activity"/>
    <property type="evidence" value="ECO:0007669"/>
    <property type="project" value="UniProtKB-KW"/>
</dbReference>
<proteinExistence type="inferred from homology"/>
<reference evidence="8" key="1">
    <citation type="submission" date="2020-12" db="EMBL/GenBank/DDBJ databases">
        <title>Leucobacter sp. CAS1, isolated from Chromium sludge.</title>
        <authorList>
            <person name="Xu Z."/>
        </authorList>
    </citation>
    <scope>NUCLEOTIDE SEQUENCE</scope>
    <source>
        <strain evidence="8">CSA1</strain>
    </source>
</reference>
<name>A0A934UTA3_9MICO</name>
<comment type="similarity">
    <text evidence="2 6">Belongs to the zinc-containing alcohol dehydrogenase family.</text>
</comment>
<dbReference type="SUPFAM" id="SSF50129">
    <property type="entry name" value="GroES-like"/>
    <property type="match status" value="2"/>
</dbReference>
<dbReference type="InterPro" id="IPR002328">
    <property type="entry name" value="ADH_Zn_CS"/>
</dbReference>
<sequence length="399" mass="40698">MTAERTLARGAVLEFTPATRPFADSRPLSVGEVEIDPPRTGELLVAIEAAGICHSDLSVLTGVRPRPVPMLLGHEAAGRIVSVGPDVPGLVPGLVPGQRVAMTFMPRCGSCAGCATEGKMPCRAGTVSNGEGTLLGGGRRLARKGERIHHHLGVSGFASHAVVDARTVVPVPDDVPAPVAALLGCAVLTGGGALLNAAPPRPGQSVAVVGLGGVGLAAVITAAALDVERIIGIDAADAKLESALALGADETYTSEEAEREGVRADIVIEAAGHESAFETAFRITAAGGTTVTVGLPSPTATARVSPLTVTAEARTVIGSYLGSAVPSRDIPRYVELWRAGKLNVEGLISDTIDLDGINEGMDALAEGRALRQIIRFDGPAAHAARTAAAAQHTTQQHAE</sequence>
<keyword evidence="5" id="KW-0560">Oxidoreductase</keyword>
<dbReference type="RefSeq" id="WP_200112681.1">
    <property type="nucleotide sequence ID" value="NZ_JAEHOH010000001.1"/>
</dbReference>
<evidence type="ECO:0000256" key="2">
    <source>
        <dbReference type="ARBA" id="ARBA00008072"/>
    </source>
</evidence>
<dbReference type="GO" id="GO:0008270">
    <property type="term" value="F:zinc ion binding"/>
    <property type="evidence" value="ECO:0007669"/>
    <property type="project" value="InterPro"/>
</dbReference>
<evidence type="ECO:0000256" key="1">
    <source>
        <dbReference type="ARBA" id="ARBA00001947"/>
    </source>
</evidence>
<dbReference type="SUPFAM" id="SSF51735">
    <property type="entry name" value="NAD(P)-binding Rossmann-fold domains"/>
    <property type="match status" value="1"/>
</dbReference>
<keyword evidence="9" id="KW-1185">Reference proteome</keyword>
<evidence type="ECO:0000256" key="6">
    <source>
        <dbReference type="RuleBase" id="RU361277"/>
    </source>
</evidence>
<evidence type="ECO:0000256" key="3">
    <source>
        <dbReference type="ARBA" id="ARBA00022723"/>
    </source>
</evidence>
<evidence type="ECO:0000256" key="5">
    <source>
        <dbReference type="ARBA" id="ARBA00023002"/>
    </source>
</evidence>
<dbReference type="Pfam" id="PF08240">
    <property type="entry name" value="ADH_N"/>
    <property type="match status" value="1"/>
</dbReference>
<dbReference type="Gene3D" id="3.90.180.10">
    <property type="entry name" value="Medium-chain alcohol dehydrogenases, catalytic domain"/>
    <property type="match status" value="1"/>
</dbReference>
<protein>
    <submittedName>
        <fullName evidence="8">Alcohol dehydrogenase catalytic domain-containing protein</fullName>
    </submittedName>
</protein>
<comment type="cofactor">
    <cofactor evidence="1 6">
        <name>Zn(2+)</name>
        <dbReference type="ChEBI" id="CHEBI:29105"/>
    </cofactor>
</comment>
<dbReference type="InterPro" id="IPR020843">
    <property type="entry name" value="ER"/>
</dbReference>
<comment type="caution">
    <text evidence="8">The sequence shown here is derived from an EMBL/GenBank/DDBJ whole genome shotgun (WGS) entry which is preliminary data.</text>
</comment>
<dbReference type="Pfam" id="PF00107">
    <property type="entry name" value="ADH_zinc_N"/>
    <property type="match status" value="1"/>
</dbReference>
<dbReference type="InterPro" id="IPR013149">
    <property type="entry name" value="ADH-like_C"/>
</dbReference>
<organism evidence="8 9">
    <name type="scientific">Leucobacter chromiisoli</name>
    <dbReference type="NCBI Taxonomy" id="2796471"/>
    <lineage>
        <taxon>Bacteria</taxon>
        <taxon>Bacillati</taxon>
        <taxon>Actinomycetota</taxon>
        <taxon>Actinomycetes</taxon>
        <taxon>Micrococcales</taxon>
        <taxon>Microbacteriaceae</taxon>
        <taxon>Leucobacter</taxon>
    </lineage>
</organism>
<dbReference type="Proteomes" id="UP000608530">
    <property type="component" value="Unassembled WGS sequence"/>
</dbReference>
<dbReference type="InterPro" id="IPR011032">
    <property type="entry name" value="GroES-like_sf"/>
</dbReference>
<dbReference type="PANTHER" id="PTHR43350">
    <property type="entry name" value="NAD-DEPENDENT ALCOHOL DEHYDROGENASE"/>
    <property type="match status" value="1"/>
</dbReference>
<keyword evidence="3 6" id="KW-0479">Metal-binding</keyword>
<evidence type="ECO:0000313" key="8">
    <source>
        <dbReference type="EMBL" id="MBK0417515.1"/>
    </source>
</evidence>
<accession>A0A934UTA3</accession>
<feature type="domain" description="Enoyl reductase (ER)" evidence="7">
    <location>
        <begin position="23"/>
        <end position="374"/>
    </location>
</feature>
<dbReference type="InterPro" id="IPR013154">
    <property type="entry name" value="ADH-like_N"/>
</dbReference>
<evidence type="ECO:0000313" key="9">
    <source>
        <dbReference type="Proteomes" id="UP000608530"/>
    </source>
</evidence>
<keyword evidence="4 6" id="KW-0862">Zinc</keyword>
<evidence type="ECO:0000259" key="7">
    <source>
        <dbReference type="SMART" id="SM00829"/>
    </source>
</evidence>
<dbReference type="EMBL" id="JAEHOH010000001">
    <property type="protein sequence ID" value="MBK0417515.1"/>
    <property type="molecule type" value="Genomic_DNA"/>
</dbReference>
<dbReference type="InterPro" id="IPR036291">
    <property type="entry name" value="NAD(P)-bd_dom_sf"/>
</dbReference>
<dbReference type="AlphaFoldDB" id="A0A934UTA3"/>
<dbReference type="PANTHER" id="PTHR43350:SF21">
    <property type="entry name" value="S-NITROSOMYCOTHIOL REDUCTASE MSCR"/>
    <property type="match status" value="1"/>
</dbReference>
<evidence type="ECO:0000256" key="4">
    <source>
        <dbReference type="ARBA" id="ARBA00022833"/>
    </source>
</evidence>
<dbReference type="PROSITE" id="PS00059">
    <property type="entry name" value="ADH_ZINC"/>
    <property type="match status" value="1"/>
</dbReference>